<comment type="catalytic activity">
    <reaction evidence="8 9">
        <text>(8S)-8-amino-7-oxononanoate + S-adenosyl-L-methionine = S-adenosyl-4-methylsulfanyl-2-oxobutanoate + (7R,8S)-7,8-diammoniononanoate</text>
        <dbReference type="Rhea" id="RHEA:16861"/>
        <dbReference type="ChEBI" id="CHEBI:16490"/>
        <dbReference type="ChEBI" id="CHEBI:59789"/>
        <dbReference type="ChEBI" id="CHEBI:149468"/>
        <dbReference type="ChEBI" id="CHEBI:149469"/>
        <dbReference type="EC" id="2.6.1.62"/>
    </reaction>
</comment>
<keyword evidence="4 9" id="KW-0808">Transferase</keyword>
<dbReference type="eggNOG" id="COG0161">
    <property type="taxonomic scope" value="Bacteria"/>
</dbReference>
<keyword evidence="9" id="KW-0963">Cytoplasm</keyword>
<dbReference type="InterPro" id="IPR015422">
    <property type="entry name" value="PyrdxlP-dep_Trfase_small"/>
</dbReference>
<evidence type="ECO:0000313" key="10">
    <source>
        <dbReference type="EMBL" id="AEE12167.1"/>
    </source>
</evidence>
<keyword evidence="3 9" id="KW-0032">Aminotransferase</keyword>
<dbReference type="GO" id="GO:0051537">
    <property type="term" value="F:2 iron, 2 sulfur cluster binding"/>
    <property type="evidence" value="ECO:0007669"/>
    <property type="project" value="UniProtKB-KW"/>
</dbReference>
<dbReference type="KEGG" id="pah:Poras_0213"/>
<name>F4KLX9_PORAD</name>
<dbReference type="NCBIfam" id="NF005940">
    <property type="entry name" value="PRK07986.1"/>
    <property type="match status" value="1"/>
</dbReference>
<evidence type="ECO:0000256" key="7">
    <source>
        <dbReference type="ARBA" id="ARBA00022898"/>
    </source>
</evidence>
<comment type="function">
    <text evidence="9">Catalyzes the transfer of the alpha-amino group from S-adenosyl-L-methionine (SAM) to 7-keto-8-aminopelargonic acid (KAPA) to form 7,8-diaminopelargonic acid (DAPA). It is the only aminotransferase known to utilize SAM as an amino donor.</text>
</comment>
<dbReference type="EMBL" id="CP002689">
    <property type="protein sequence ID" value="AEE12167.1"/>
    <property type="molecule type" value="Genomic_DNA"/>
</dbReference>
<keyword evidence="5 9" id="KW-0949">S-adenosyl-L-methionine</keyword>
<feature type="binding site" evidence="9">
    <location>
        <position position="65"/>
    </location>
    <ligand>
        <name>substrate</name>
    </ligand>
</feature>
<dbReference type="InterPro" id="IPR049704">
    <property type="entry name" value="Aminotrans_3_PPA_site"/>
</dbReference>
<proteinExistence type="inferred from homology"/>
<dbReference type="InterPro" id="IPR005815">
    <property type="entry name" value="BioA"/>
</dbReference>
<evidence type="ECO:0000313" key="11">
    <source>
        <dbReference type="Proteomes" id="UP000006545"/>
    </source>
</evidence>
<accession>F4KLX9</accession>
<dbReference type="FunFam" id="3.40.640.10:FF:000041">
    <property type="entry name" value="Adenosylmethionine-8-amino-7-oxononanoate aminotransferase"/>
    <property type="match status" value="1"/>
</dbReference>
<dbReference type="HOGENOM" id="CLU_016922_4_3_10"/>
<gene>
    <name evidence="9" type="primary">bioA</name>
    <name evidence="10" type="ordered locus">Poras_0213</name>
</gene>
<dbReference type="AlphaFoldDB" id="F4KLX9"/>
<dbReference type="NCBIfam" id="TIGR00508">
    <property type="entry name" value="bioA"/>
    <property type="match status" value="1"/>
</dbReference>
<feature type="binding site" evidence="9">
    <location>
        <position position="288"/>
    </location>
    <ligand>
        <name>substrate</name>
    </ligand>
</feature>
<dbReference type="RefSeq" id="WP_013759851.1">
    <property type="nucleotide sequence ID" value="NC_015501.1"/>
</dbReference>
<dbReference type="EC" id="2.6.1.62" evidence="9"/>
<dbReference type="Gene3D" id="3.90.1150.10">
    <property type="entry name" value="Aspartate Aminotransferase, domain 1"/>
    <property type="match status" value="1"/>
</dbReference>
<dbReference type="InterPro" id="IPR005814">
    <property type="entry name" value="Aminotrans_3"/>
</dbReference>
<reference evidence="11" key="1">
    <citation type="submission" date="2011-04" db="EMBL/GenBank/DDBJ databases">
        <title>The complete genome of Porphyromonas asaccharolytica DSM 20707.</title>
        <authorList>
            <person name="Lucas S."/>
            <person name="Han J."/>
            <person name="Lapidus A."/>
            <person name="Bruce D."/>
            <person name="Goodwin L."/>
            <person name="Pitluck S."/>
            <person name="Peters L."/>
            <person name="Kyrpides N."/>
            <person name="Mavromatis K."/>
            <person name="Ivanova N."/>
            <person name="Ovchinnikova G."/>
            <person name="Pagani I."/>
            <person name="Lu M."/>
            <person name="Detter J.C."/>
            <person name="Tapia R."/>
            <person name="Han C."/>
            <person name="Land M."/>
            <person name="Hauser L."/>
            <person name="Markowitz V."/>
            <person name="Cheng J.-F."/>
            <person name="Hugenholtz P."/>
            <person name="Woyke T."/>
            <person name="Wu D."/>
            <person name="Gronow S."/>
            <person name="Wellnitz S."/>
            <person name="Brambilla E."/>
            <person name="Klenk H.-P."/>
            <person name="Eisen J.A."/>
        </authorList>
    </citation>
    <scope>NUCLEOTIDE SEQUENCE [LARGE SCALE GENOMIC DNA]</scope>
    <source>
        <strain evidence="11">ATCC 25260 / DSM 20707 / VPI 4198</strain>
    </source>
</reference>
<comment type="similarity">
    <text evidence="9">Belongs to the class-III pyridoxal-phosphate-dependent aminotransferase family. BioA subfamily.</text>
</comment>
<comment type="subunit">
    <text evidence="9">Homodimer.</text>
</comment>
<comment type="pathway">
    <text evidence="2 9">Cofactor biosynthesis; biotin biosynthesis; 7,8-diaminononanoate from 8-amino-7-oxononanoate (SAM route): step 1/1.</text>
</comment>
<feature type="binding site" evidence="9">
    <location>
        <position position="158"/>
    </location>
    <ligand>
        <name>substrate</name>
    </ligand>
</feature>
<dbReference type="PANTHER" id="PTHR42684">
    <property type="entry name" value="ADENOSYLMETHIONINE-8-AMINO-7-OXONONANOATE AMINOTRANSFERASE"/>
    <property type="match status" value="1"/>
</dbReference>
<comment type="cofactor">
    <cofactor evidence="1 9">
        <name>pyridoxal 5'-phosphate</name>
        <dbReference type="ChEBI" id="CHEBI:597326"/>
    </cofactor>
</comment>
<dbReference type="Pfam" id="PF00202">
    <property type="entry name" value="Aminotran_3"/>
    <property type="match status" value="1"/>
</dbReference>
<dbReference type="Proteomes" id="UP000006545">
    <property type="component" value="Chromosome"/>
</dbReference>
<keyword evidence="6 9" id="KW-0093">Biotin biosynthesis</keyword>
<evidence type="ECO:0000256" key="8">
    <source>
        <dbReference type="ARBA" id="ARBA00048449"/>
    </source>
</evidence>
<dbReference type="Gene3D" id="3.40.640.10">
    <property type="entry name" value="Type I PLP-dependent aspartate aminotransferase-like (Major domain)"/>
    <property type="match status" value="1"/>
</dbReference>
<organism evidence="10 11">
    <name type="scientific">Porphyromonas asaccharolytica (strain ATCC 25260 / DSM 20707 / BCRC 10618 / CCUG 7834 / JCM 6326 / LMG 13178 / VPI 4198 / B440)</name>
    <name type="common">Bacteroides asaccharolyticus</name>
    <dbReference type="NCBI Taxonomy" id="879243"/>
    <lineage>
        <taxon>Bacteria</taxon>
        <taxon>Pseudomonadati</taxon>
        <taxon>Bacteroidota</taxon>
        <taxon>Bacteroidia</taxon>
        <taxon>Bacteroidales</taxon>
        <taxon>Porphyromonadaceae</taxon>
        <taxon>Porphyromonas</taxon>
    </lineage>
</organism>
<dbReference type="STRING" id="879243.Poras_0213"/>
<dbReference type="OrthoDB" id="9807885at2"/>
<dbReference type="InterPro" id="IPR015424">
    <property type="entry name" value="PyrdxlP-dep_Trfase"/>
</dbReference>
<dbReference type="GO" id="GO:0030170">
    <property type="term" value="F:pyridoxal phosphate binding"/>
    <property type="evidence" value="ECO:0007669"/>
    <property type="project" value="UniProtKB-UniRule"/>
</dbReference>
<evidence type="ECO:0000256" key="6">
    <source>
        <dbReference type="ARBA" id="ARBA00022756"/>
    </source>
</evidence>
<dbReference type="GO" id="GO:0005737">
    <property type="term" value="C:cytoplasm"/>
    <property type="evidence" value="ECO:0007669"/>
    <property type="project" value="UniProtKB-SubCell"/>
</dbReference>
<feature type="binding site" evidence="9">
    <location>
        <position position="259"/>
    </location>
    <ligand>
        <name>pyridoxal 5'-phosphate</name>
        <dbReference type="ChEBI" id="CHEBI:597326"/>
    </ligand>
</feature>
<dbReference type="UniPathway" id="UPA00078">
    <property type="reaction ID" value="UER00160"/>
</dbReference>
<evidence type="ECO:0000256" key="1">
    <source>
        <dbReference type="ARBA" id="ARBA00001933"/>
    </source>
</evidence>
<dbReference type="NCBIfam" id="NF004624">
    <property type="entry name" value="PRK05964.1"/>
    <property type="match status" value="1"/>
</dbReference>
<keyword evidence="11" id="KW-1185">Reference proteome</keyword>
<dbReference type="GO" id="GO:0009102">
    <property type="term" value="P:biotin biosynthetic process"/>
    <property type="evidence" value="ECO:0007669"/>
    <property type="project" value="UniProtKB-UniRule"/>
</dbReference>
<feature type="site" description="Participates in the substrate recognition with KAPA and in a stacking interaction with the adenine ring of SAM" evidence="9">
    <location>
        <position position="30"/>
    </location>
</feature>
<sequence length="444" mass="49426">MKQYDPTVQQYVPTIQQALAWDRKHLWHPYTSTEDPLPVYPVSHAEGVRIYLADGTELIDGMSSWWCAVHGYNHPVLNAAVETQIGKMSHVMFGGLTHQPAIALGKELLKMLPDGFDWIFYADSGSVAVEVALKMAIQYQQSLGETQRDHFVTIRRGYHGDTWHAMSVCDPVTGMHSIFGTALPQQHFLAPPAVKWGEPWRDDAMEPLRQVLAQHGEQIAALILEPIVQGAGGMYFYHPNYLVEARKLCDQYGVLLIFDEIATGFGRTGRMFAMEHAGVLPDIVTLGKALTGGYMTLSAIVTTQRVAETVCRGEAGCFMHGPTFMANPLACSVALASLQLLQREPTLERVAKIEAQLKRELAPASTFAGVTEVRVLGTIGVIELDEPVDMAFMQRRFVELGIWVRPFGRLCYIMPPYIIQPDELTQLTTGLLTVVQEMVTRQSR</sequence>
<dbReference type="CDD" id="cd00610">
    <property type="entry name" value="OAT_like"/>
    <property type="match status" value="1"/>
</dbReference>
<feature type="modified residue" description="N6-(pyridoxal phosphate)lysine" evidence="9">
    <location>
        <position position="288"/>
    </location>
</feature>
<comment type="subcellular location">
    <subcellularLocation>
        <location evidence="9">Cytoplasm</location>
    </subcellularLocation>
</comment>
<dbReference type="PANTHER" id="PTHR42684:SF17">
    <property type="entry name" value="ADENOSYLMETHIONINE-8-AMINO-7-OXONONANOATE AMINOTRANSFERASE"/>
    <property type="match status" value="1"/>
</dbReference>
<feature type="binding site" evidence="9">
    <location>
        <position position="405"/>
    </location>
    <ligand>
        <name>substrate</name>
    </ligand>
</feature>
<dbReference type="GO" id="GO:0004015">
    <property type="term" value="F:adenosylmethionine-8-amino-7-oxononanoate transaminase activity"/>
    <property type="evidence" value="ECO:0007669"/>
    <property type="project" value="UniProtKB-UniRule"/>
</dbReference>
<dbReference type="PROSITE" id="PS00600">
    <property type="entry name" value="AA_TRANSFER_CLASS_3"/>
    <property type="match status" value="1"/>
</dbReference>
<keyword evidence="7 9" id="KW-0663">Pyridoxal phosphate</keyword>
<feature type="binding site" evidence="9">
    <location>
        <begin position="125"/>
        <end position="126"/>
    </location>
    <ligand>
        <name>pyridoxal 5'-phosphate</name>
        <dbReference type="ChEBI" id="CHEBI:597326"/>
    </ligand>
</feature>
<evidence type="ECO:0000256" key="5">
    <source>
        <dbReference type="ARBA" id="ARBA00022691"/>
    </source>
</evidence>
<evidence type="ECO:0000256" key="2">
    <source>
        <dbReference type="ARBA" id="ARBA00005063"/>
    </source>
</evidence>
<protein>
    <recommendedName>
        <fullName evidence="9">Adenosylmethionine-8-amino-7-oxononanoate aminotransferase</fullName>
        <ecNumber evidence="9">2.6.1.62</ecNumber>
    </recommendedName>
    <alternativeName>
        <fullName evidence="9">7,8-diamino-pelargonic acid aminotransferase</fullName>
        <shortName evidence="9">DAPA AT</shortName>
        <shortName evidence="9">DAPA aminotransferase</shortName>
    </alternativeName>
    <alternativeName>
        <fullName evidence="9">7,8-diaminononanoate synthase</fullName>
        <shortName evidence="9">DANS</shortName>
    </alternativeName>
    <alternativeName>
        <fullName evidence="9">Diaminopelargonic acid synthase</fullName>
    </alternativeName>
</protein>
<dbReference type="HAMAP" id="MF_00834">
    <property type="entry name" value="BioA"/>
    <property type="match status" value="1"/>
</dbReference>
<dbReference type="InterPro" id="IPR015421">
    <property type="entry name" value="PyrdxlP-dep_Trfase_major"/>
</dbReference>
<evidence type="ECO:0000256" key="3">
    <source>
        <dbReference type="ARBA" id="ARBA00022576"/>
    </source>
</evidence>
<evidence type="ECO:0000256" key="9">
    <source>
        <dbReference type="HAMAP-Rule" id="MF_00834"/>
    </source>
</evidence>
<feature type="binding site" evidence="9">
    <location>
        <begin position="322"/>
        <end position="323"/>
    </location>
    <ligand>
        <name>pyridoxal 5'-phosphate</name>
        <dbReference type="ChEBI" id="CHEBI:597326"/>
    </ligand>
</feature>
<dbReference type="SUPFAM" id="SSF53383">
    <property type="entry name" value="PLP-dependent transferases"/>
    <property type="match status" value="1"/>
</dbReference>
<feature type="binding site" evidence="9">
    <location>
        <position position="321"/>
    </location>
    <ligand>
        <name>substrate</name>
    </ligand>
</feature>
<evidence type="ECO:0000256" key="4">
    <source>
        <dbReference type="ARBA" id="ARBA00022679"/>
    </source>
</evidence>